<comment type="similarity">
    <text evidence="2">Belongs to the peptidase M20A family. ArgE subfamily.</text>
</comment>
<evidence type="ECO:0000313" key="12">
    <source>
        <dbReference type="Proteomes" id="UP000672602"/>
    </source>
</evidence>
<sequence length="388" mass="41879">MTDPVEMLATLVGFDTTSSKSNLDLIHFVSDRLAEAGVEATVLPNADGSKANLFATIGPKQPGGICLSGHTDVVPVAGQPWDTDPFLLTDKDDGRLYGRGTCDMKAFPATALALLPEMLAKPLARPIHFAFSYDEEVGCRGAPEMIAEIGESLPKPSVVIIGEPTDMKVVSAHKGMWFFRTTVTGKEAHSSQMQSGVSAVMVASRLVAKLDEMVKERAAKGDFENGPGKGFTPPYTTIHVGQITGGTAPNIMARHAEFTCDVRNLPEDFPEDIQKEFEDWYTAEILPEMHAIDPATGIETVTENVVKGLSEDRESEAETFVRQITGDNDTHYVSYGTEAGQFQQAGMAAVVCGPGSIAQAHQPNEFIEKSQIAECEAFLRKVIARCRA</sequence>
<evidence type="ECO:0000256" key="4">
    <source>
        <dbReference type="ARBA" id="ARBA00022571"/>
    </source>
</evidence>
<evidence type="ECO:0000256" key="5">
    <source>
        <dbReference type="ARBA" id="ARBA00022605"/>
    </source>
</evidence>
<dbReference type="InterPro" id="IPR050072">
    <property type="entry name" value="Peptidase_M20A"/>
</dbReference>
<reference evidence="11" key="1">
    <citation type="submission" date="2021-04" db="EMBL/GenBank/DDBJ databases">
        <authorList>
            <person name="Zhang D.-C."/>
        </authorList>
    </citation>
    <scope>NUCLEOTIDE SEQUENCE</scope>
    <source>
        <strain evidence="11">CGMCC 1.15697</strain>
    </source>
</reference>
<dbReference type="PANTHER" id="PTHR43808:SF31">
    <property type="entry name" value="N-ACETYL-L-CITRULLINE DEACETYLASE"/>
    <property type="match status" value="1"/>
</dbReference>
<dbReference type="InterPro" id="IPR001261">
    <property type="entry name" value="ArgE/DapE_CS"/>
</dbReference>
<dbReference type="AlphaFoldDB" id="A0A8J7SQA1"/>
<name>A0A8J7SQA1_9PROT</name>
<dbReference type="Pfam" id="PF01546">
    <property type="entry name" value="Peptidase_M20"/>
    <property type="match status" value="1"/>
</dbReference>
<dbReference type="RefSeq" id="WP_210683515.1">
    <property type="nucleotide sequence ID" value="NZ_JAGMWN010000013.1"/>
</dbReference>
<dbReference type="EMBL" id="JAGMWN010000013">
    <property type="protein sequence ID" value="MBP5858921.1"/>
    <property type="molecule type" value="Genomic_DNA"/>
</dbReference>
<evidence type="ECO:0000256" key="2">
    <source>
        <dbReference type="ARBA" id="ARBA00005691"/>
    </source>
</evidence>
<dbReference type="InterPro" id="IPR002933">
    <property type="entry name" value="Peptidase_M20"/>
</dbReference>
<dbReference type="GO" id="GO:0006526">
    <property type="term" value="P:L-arginine biosynthetic process"/>
    <property type="evidence" value="ECO:0007669"/>
    <property type="project" value="UniProtKB-KW"/>
</dbReference>
<dbReference type="CDD" id="cd03894">
    <property type="entry name" value="M20_ArgE"/>
    <property type="match status" value="1"/>
</dbReference>
<keyword evidence="6" id="KW-0479">Metal-binding</keyword>
<dbReference type="InterPro" id="IPR010169">
    <property type="entry name" value="AcOrn-deacetyl"/>
</dbReference>
<comment type="cofactor">
    <cofactor evidence="1">
        <name>Zn(2+)</name>
        <dbReference type="ChEBI" id="CHEBI:29105"/>
    </cofactor>
</comment>
<dbReference type="NCBIfam" id="NF005710">
    <property type="entry name" value="PRK07522.1"/>
    <property type="match status" value="1"/>
</dbReference>
<evidence type="ECO:0000256" key="3">
    <source>
        <dbReference type="ARBA" id="ARBA00022490"/>
    </source>
</evidence>
<dbReference type="SUPFAM" id="SSF53187">
    <property type="entry name" value="Zn-dependent exopeptidases"/>
    <property type="match status" value="1"/>
</dbReference>
<keyword evidence="4" id="KW-0055">Arginine biosynthesis</keyword>
<protein>
    <submittedName>
        <fullName evidence="11">Acetylornithine deacetylase</fullName>
        <ecNumber evidence="11">3.5.1.16</ecNumber>
    </submittedName>
</protein>
<dbReference type="InterPro" id="IPR011650">
    <property type="entry name" value="Peptidase_M20_dimer"/>
</dbReference>
<keyword evidence="7 11" id="KW-0378">Hydrolase</keyword>
<dbReference type="Proteomes" id="UP000672602">
    <property type="component" value="Unassembled WGS sequence"/>
</dbReference>
<evidence type="ECO:0000256" key="6">
    <source>
        <dbReference type="ARBA" id="ARBA00022723"/>
    </source>
</evidence>
<evidence type="ECO:0000256" key="8">
    <source>
        <dbReference type="ARBA" id="ARBA00022833"/>
    </source>
</evidence>
<proteinExistence type="inferred from homology"/>
<comment type="caution">
    <text evidence="11">The sequence shown here is derived from an EMBL/GenBank/DDBJ whole genome shotgun (WGS) entry which is preliminary data.</text>
</comment>
<dbReference type="EC" id="3.5.1.16" evidence="11"/>
<keyword evidence="5" id="KW-0028">Amino-acid biosynthesis</keyword>
<dbReference type="Gene3D" id="3.40.630.10">
    <property type="entry name" value="Zn peptidases"/>
    <property type="match status" value="1"/>
</dbReference>
<dbReference type="GO" id="GO:0046872">
    <property type="term" value="F:metal ion binding"/>
    <property type="evidence" value="ECO:0007669"/>
    <property type="project" value="UniProtKB-KW"/>
</dbReference>
<evidence type="ECO:0000259" key="10">
    <source>
        <dbReference type="Pfam" id="PF07687"/>
    </source>
</evidence>
<keyword evidence="12" id="KW-1185">Reference proteome</keyword>
<dbReference type="PANTHER" id="PTHR43808">
    <property type="entry name" value="ACETYLORNITHINE DEACETYLASE"/>
    <property type="match status" value="1"/>
</dbReference>
<evidence type="ECO:0000256" key="9">
    <source>
        <dbReference type="ARBA" id="ARBA00023285"/>
    </source>
</evidence>
<dbReference type="GO" id="GO:0008777">
    <property type="term" value="F:acetylornithine deacetylase activity"/>
    <property type="evidence" value="ECO:0007669"/>
    <property type="project" value="UniProtKB-EC"/>
</dbReference>
<accession>A0A8J7SQA1</accession>
<dbReference type="NCBIfam" id="TIGR01892">
    <property type="entry name" value="AcOrn-deacetyl"/>
    <property type="match status" value="1"/>
</dbReference>
<keyword evidence="9" id="KW-0170">Cobalt</keyword>
<keyword evidence="3" id="KW-0963">Cytoplasm</keyword>
<dbReference type="Gene3D" id="3.30.70.360">
    <property type="match status" value="1"/>
</dbReference>
<dbReference type="SUPFAM" id="SSF55031">
    <property type="entry name" value="Bacterial exopeptidase dimerisation domain"/>
    <property type="match status" value="1"/>
</dbReference>
<evidence type="ECO:0000256" key="1">
    <source>
        <dbReference type="ARBA" id="ARBA00001947"/>
    </source>
</evidence>
<feature type="domain" description="Peptidase M20 dimerisation" evidence="10">
    <location>
        <begin position="172"/>
        <end position="283"/>
    </location>
</feature>
<dbReference type="InterPro" id="IPR036264">
    <property type="entry name" value="Bact_exopeptidase_dim_dom"/>
</dbReference>
<gene>
    <name evidence="11" type="primary">argE</name>
    <name evidence="11" type="ORF">KAJ83_18015</name>
</gene>
<evidence type="ECO:0000313" key="11">
    <source>
        <dbReference type="EMBL" id="MBP5858921.1"/>
    </source>
</evidence>
<organism evidence="11 12">
    <name type="scientific">Marivibrio halodurans</name>
    <dbReference type="NCBI Taxonomy" id="2039722"/>
    <lineage>
        <taxon>Bacteria</taxon>
        <taxon>Pseudomonadati</taxon>
        <taxon>Pseudomonadota</taxon>
        <taxon>Alphaproteobacteria</taxon>
        <taxon>Rhodospirillales</taxon>
        <taxon>Rhodospirillaceae</taxon>
        <taxon>Marivibrio</taxon>
    </lineage>
</organism>
<evidence type="ECO:0000256" key="7">
    <source>
        <dbReference type="ARBA" id="ARBA00022801"/>
    </source>
</evidence>
<dbReference type="PROSITE" id="PS00759">
    <property type="entry name" value="ARGE_DAPE_CPG2_2"/>
    <property type="match status" value="1"/>
</dbReference>
<dbReference type="Pfam" id="PF07687">
    <property type="entry name" value="M20_dimer"/>
    <property type="match status" value="1"/>
</dbReference>
<keyword evidence="8" id="KW-0862">Zinc</keyword>